<accession>A0A936ZRZ3</accession>
<dbReference type="CDD" id="cd07012">
    <property type="entry name" value="PBP2_Bug_TTT"/>
    <property type="match status" value="1"/>
</dbReference>
<dbReference type="Pfam" id="PF03401">
    <property type="entry name" value="TctC"/>
    <property type="match status" value="1"/>
</dbReference>
<dbReference type="InterPro" id="IPR005064">
    <property type="entry name" value="BUG"/>
</dbReference>
<comment type="similarity">
    <text evidence="1">Belongs to the UPF0065 (bug) family.</text>
</comment>
<evidence type="ECO:0000256" key="1">
    <source>
        <dbReference type="ARBA" id="ARBA00006987"/>
    </source>
</evidence>
<evidence type="ECO:0000313" key="4">
    <source>
        <dbReference type="Proteomes" id="UP000613011"/>
    </source>
</evidence>
<dbReference type="Gene3D" id="3.40.190.10">
    <property type="entry name" value="Periplasmic binding protein-like II"/>
    <property type="match status" value="1"/>
</dbReference>
<name>A0A936ZRZ3_9BURK</name>
<comment type="caution">
    <text evidence="3">The sequence shown here is derived from an EMBL/GenBank/DDBJ whole genome shotgun (WGS) entry which is preliminary data.</text>
</comment>
<dbReference type="Gene3D" id="3.40.190.150">
    <property type="entry name" value="Bordetella uptake gene, domain 1"/>
    <property type="match status" value="1"/>
</dbReference>
<evidence type="ECO:0000256" key="2">
    <source>
        <dbReference type="SAM" id="SignalP"/>
    </source>
</evidence>
<dbReference type="PANTHER" id="PTHR42928:SF5">
    <property type="entry name" value="BLR1237 PROTEIN"/>
    <property type="match status" value="1"/>
</dbReference>
<evidence type="ECO:0000313" key="3">
    <source>
        <dbReference type="EMBL" id="MBL0421466.1"/>
    </source>
</evidence>
<dbReference type="EMBL" id="JAEQNA010000005">
    <property type="protein sequence ID" value="MBL0421466.1"/>
    <property type="molecule type" value="Genomic_DNA"/>
</dbReference>
<dbReference type="InterPro" id="IPR042100">
    <property type="entry name" value="Bug_dom1"/>
</dbReference>
<dbReference type="SUPFAM" id="SSF53850">
    <property type="entry name" value="Periplasmic binding protein-like II"/>
    <property type="match status" value="1"/>
</dbReference>
<feature type="chain" id="PRO_5036976000" evidence="2">
    <location>
        <begin position="21"/>
        <end position="321"/>
    </location>
</feature>
<dbReference type="Proteomes" id="UP000613011">
    <property type="component" value="Unassembled WGS sequence"/>
</dbReference>
<keyword evidence="2" id="KW-0732">Signal</keyword>
<dbReference type="PANTHER" id="PTHR42928">
    <property type="entry name" value="TRICARBOXYLATE-BINDING PROTEIN"/>
    <property type="match status" value="1"/>
</dbReference>
<dbReference type="AlphaFoldDB" id="A0A936ZRZ3"/>
<gene>
    <name evidence="3" type="ORF">JI739_14000</name>
</gene>
<keyword evidence="4" id="KW-1185">Reference proteome</keyword>
<dbReference type="RefSeq" id="WP_201684547.1">
    <property type="nucleotide sequence ID" value="NZ_JAEQNA010000005.1"/>
</dbReference>
<dbReference type="PIRSF" id="PIRSF017082">
    <property type="entry name" value="YflP"/>
    <property type="match status" value="1"/>
</dbReference>
<feature type="signal peptide" evidence="2">
    <location>
        <begin position="1"/>
        <end position="20"/>
    </location>
</feature>
<reference evidence="3" key="1">
    <citation type="submission" date="2021-01" db="EMBL/GenBank/DDBJ databases">
        <title>Ramlibacter sp. strain AW1 16S ribosomal RNA gene Genome sequencing and assembly.</title>
        <authorList>
            <person name="Kang M."/>
        </authorList>
    </citation>
    <scope>NUCLEOTIDE SEQUENCE</scope>
    <source>
        <strain evidence="3">AW1</strain>
    </source>
</reference>
<proteinExistence type="inferred from homology"/>
<sequence length="321" mass="33650">MQWKLALAFAAAVLQPPAQAQAGASGWPERPVRIVVPAPAGSPSDLIARLVLEHARPRFGQPLIVENKPGAGGSLGNAELARAGGDGYTWMFGPDTVYTVNPHIYRNPNAKADHVVPVLVATRFNQTLVCHPALGVKTLPQLLQMARLRKLDYASGGAGTPGHLASEMLWSAAGVEMQHIPFSGPAPATQAVLAGTVPCGFLAGPTVLPHVREGRLVALAVSGTARSPSLPDVPTVAEAGVAGYAADFSMVLYAPRGTPQPIVQSFTTTMAAALQTPQVRESLKRTDQEVVALPPREAGDLMADISAKWGALARKINLQID</sequence>
<protein>
    <submittedName>
        <fullName evidence="3">Tripartite tricarboxylate transporter substrate binding protein</fullName>
    </submittedName>
</protein>
<organism evidence="3 4">
    <name type="scientific">Ramlibacter aurantiacus</name>
    <dbReference type="NCBI Taxonomy" id="2801330"/>
    <lineage>
        <taxon>Bacteria</taxon>
        <taxon>Pseudomonadati</taxon>
        <taxon>Pseudomonadota</taxon>
        <taxon>Betaproteobacteria</taxon>
        <taxon>Burkholderiales</taxon>
        <taxon>Comamonadaceae</taxon>
        <taxon>Ramlibacter</taxon>
    </lineage>
</organism>